<proteinExistence type="predicted"/>
<name>I3E9Q6_BACMM</name>
<dbReference type="Proteomes" id="UP000027602">
    <property type="component" value="Chromosome"/>
</dbReference>
<dbReference type="AlphaFoldDB" id="I3E9Q6"/>
<gene>
    <name evidence="1" type="ORF">BMMGA3_10395</name>
</gene>
<sequence>MKKLLKILIVFCAFLMVFSSGSVFSSYLGKDNMAHAYSPNVQIHGPFYTNFKGTTLNSRVAKYSPASLNLQAAAGKAVLSKYGKISSTKTYKIKWYQKITYSAYGLSYNGSITNVSCIN</sequence>
<evidence type="ECO:0000313" key="2">
    <source>
        <dbReference type="Proteomes" id="UP000027602"/>
    </source>
</evidence>
<organism evidence="1 2">
    <name type="scientific">Bacillus methanolicus (strain MGA3 / ATCC 53907)</name>
    <dbReference type="NCBI Taxonomy" id="796606"/>
    <lineage>
        <taxon>Bacteria</taxon>
        <taxon>Bacillati</taxon>
        <taxon>Bacillota</taxon>
        <taxon>Bacilli</taxon>
        <taxon>Bacillales</taxon>
        <taxon>Bacillaceae</taxon>
        <taxon>Bacillus</taxon>
    </lineage>
</organism>
<dbReference type="EMBL" id="CP007739">
    <property type="protein sequence ID" value="AIE60475.1"/>
    <property type="molecule type" value="Genomic_DNA"/>
</dbReference>
<reference evidence="1 2" key="1">
    <citation type="journal article" date="2015" name="BMC Genomics">
        <title>Transcriptome analysis of thermophilic methylotrophic Bacillus methanolicus MGA3 using RNA-sequencing provides detailed insights into its previously uncharted transcriptional landscape.</title>
        <authorList>
            <person name="Irla M."/>
            <person name="Neshat A."/>
            <person name="Brautaset T."/>
            <person name="Ruckert C."/>
            <person name="Kalinowski J."/>
            <person name="Wendisch V.F."/>
        </authorList>
    </citation>
    <scope>NUCLEOTIDE SEQUENCE [LARGE SCALE GENOMIC DNA]</scope>
    <source>
        <strain evidence="2">MGA3 / ATCC 53907</strain>
    </source>
</reference>
<dbReference type="HOGENOM" id="CLU_2056647_0_0_9"/>
<accession>I3E9Q6</accession>
<evidence type="ECO:0000313" key="1">
    <source>
        <dbReference type="EMBL" id="AIE60475.1"/>
    </source>
</evidence>
<dbReference type="RefSeq" id="WP_004435114.1">
    <property type="nucleotide sequence ID" value="NZ_ADWW01000002.1"/>
</dbReference>
<dbReference type="KEGG" id="bmet:BMMGA3_10395"/>
<protein>
    <submittedName>
        <fullName evidence="1">Putative secreted protein</fullName>
    </submittedName>
</protein>
<keyword evidence="2" id="KW-1185">Reference proteome</keyword>